<keyword evidence="6 7" id="KW-0067">ATP-binding</keyword>
<comment type="caution">
    <text evidence="11">The sequence shown here is derived from an EMBL/GenBank/DDBJ whole genome shotgun (WGS) entry which is preliminary data.</text>
</comment>
<dbReference type="InterPro" id="IPR005762">
    <property type="entry name" value="MurD"/>
</dbReference>
<comment type="catalytic activity">
    <reaction evidence="7 8">
        <text>UDP-N-acetyl-alpha-D-muramoyl-L-alanine + D-glutamate + ATP = UDP-N-acetyl-alpha-D-muramoyl-L-alanyl-D-glutamate + ADP + phosphate + H(+)</text>
        <dbReference type="Rhea" id="RHEA:16429"/>
        <dbReference type="ChEBI" id="CHEBI:15378"/>
        <dbReference type="ChEBI" id="CHEBI:29986"/>
        <dbReference type="ChEBI" id="CHEBI:30616"/>
        <dbReference type="ChEBI" id="CHEBI:43474"/>
        <dbReference type="ChEBI" id="CHEBI:83898"/>
        <dbReference type="ChEBI" id="CHEBI:83900"/>
        <dbReference type="ChEBI" id="CHEBI:456216"/>
        <dbReference type="EC" id="6.3.2.9"/>
    </reaction>
</comment>
<keyword evidence="7 8" id="KW-0133">Cell shape</keyword>
<evidence type="ECO:0000256" key="2">
    <source>
        <dbReference type="ARBA" id="ARBA00004752"/>
    </source>
</evidence>
<feature type="domain" description="Mur ligase central" evidence="10">
    <location>
        <begin position="113"/>
        <end position="285"/>
    </location>
</feature>
<accession>A0ABP7NFC4</accession>
<dbReference type="Gene3D" id="3.90.190.20">
    <property type="entry name" value="Mur ligase, C-terminal domain"/>
    <property type="match status" value="1"/>
</dbReference>
<keyword evidence="7 8" id="KW-0573">Peptidoglycan synthesis</keyword>
<dbReference type="GO" id="GO:0016874">
    <property type="term" value="F:ligase activity"/>
    <property type="evidence" value="ECO:0007669"/>
    <property type="project" value="UniProtKB-KW"/>
</dbReference>
<dbReference type="Gene3D" id="3.40.1190.10">
    <property type="entry name" value="Mur-like, catalytic domain"/>
    <property type="match status" value="1"/>
</dbReference>
<protein>
    <recommendedName>
        <fullName evidence="7 8">UDP-N-acetylmuramoylalanine--D-glutamate ligase</fullName>
        <ecNumber evidence="7 8">6.3.2.9</ecNumber>
    </recommendedName>
    <alternativeName>
        <fullName evidence="7">D-glutamic acid-adding enzyme</fullName>
    </alternativeName>
    <alternativeName>
        <fullName evidence="7">UDP-N-acetylmuramoyl-L-alanyl-D-glutamate synthetase</fullName>
    </alternativeName>
</protein>
<dbReference type="PANTHER" id="PTHR43692:SF1">
    <property type="entry name" value="UDP-N-ACETYLMURAMOYLALANINE--D-GLUTAMATE LIGASE"/>
    <property type="match status" value="1"/>
</dbReference>
<sequence>MSILAADKAVAIIGAGVTGQSLLRYARSRAYQVVLMDTRPETLAFTQLKQAWPDVAFHFGGLHEAWLQQADEIWVSPGIDLRHALLRRLAEEKPLRGDIDLFSESVTVPFAAITGSNGKSTVTTLLQAMAEACGVRSVAGGNLGTPALDLLQPEIELYVLEVSSFQLETTRHLAATAATVLNLSQDHMDRYDNMLAYHNAKIRVFNGARKMVLNRDDPLAQAPLSRDRAAIGFTSREPEPSDYGLRNEDGQWYLAKGRTLLLSTSALKIQGRHNWLNALAALALAEQFELDQGSCLAALKQYNGLPHRCAFVSEVDGVVFINDSKATNVGAALAAVDGFSTEYSGRIHLLCGGDGKGQDFAPLAKSSRLLASVHLYGRDAVLLQGAFSAASERPRSLTISSDLASALEAAREEARAGDLILLSPACASFDQFSGYEDRGDRFAAMVKGLRE</sequence>
<evidence type="ECO:0000256" key="6">
    <source>
        <dbReference type="ARBA" id="ARBA00022840"/>
    </source>
</evidence>
<dbReference type="InterPro" id="IPR036615">
    <property type="entry name" value="Mur_ligase_C_dom_sf"/>
</dbReference>
<keyword evidence="12" id="KW-1185">Reference proteome</keyword>
<dbReference type="EMBL" id="BAABBO010000001">
    <property type="protein sequence ID" value="GAA3945166.1"/>
    <property type="molecule type" value="Genomic_DNA"/>
</dbReference>
<keyword evidence="3 7" id="KW-0963">Cytoplasm</keyword>
<gene>
    <name evidence="7 11" type="primary">murD</name>
    <name evidence="11" type="ORF">GCM10022278_00450</name>
</gene>
<organism evidence="11 12">
    <name type="scientific">Allohahella marinimesophila</name>
    <dbReference type="NCBI Taxonomy" id="1054972"/>
    <lineage>
        <taxon>Bacteria</taxon>
        <taxon>Pseudomonadati</taxon>
        <taxon>Pseudomonadota</taxon>
        <taxon>Gammaproteobacteria</taxon>
        <taxon>Oceanospirillales</taxon>
        <taxon>Hahellaceae</taxon>
        <taxon>Allohahella</taxon>
    </lineage>
</organism>
<feature type="domain" description="Mur ligase C-terminal" evidence="9">
    <location>
        <begin position="307"/>
        <end position="426"/>
    </location>
</feature>
<evidence type="ECO:0000313" key="12">
    <source>
        <dbReference type="Proteomes" id="UP001501337"/>
    </source>
</evidence>
<dbReference type="Pfam" id="PF02875">
    <property type="entry name" value="Mur_ligase_C"/>
    <property type="match status" value="1"/>
</dbReference>
<dbReference type="InterPro" id="IPR013221">
    <property type="entry name" value="Mur_ligase_cen"/>
</dbReference>
<evidence type="ECO:0000256" key="4">
    <source>
        <dbReference type="ARBA" id="ARBA00022598"/>
    </source>
</evidence>
<dbReference type="InterPro" id="IPR036565">
    <property type="entry name" value="Mur-like_cat_sf"/>
</dbReference>
<dbReference type="Pfam" id="PF08245">
    <property type="entry name" value="Mur_ligase_M"/>
    <property type="match status" value="1"/>
</dbReference>
<keyword evidence="5 7" id="KW-0547">Nucleotide-binding</keyword>
<feature type="binding site" evidence="7">
    <location>
        <begin position="115"/>
        <end position="121"/>
    </location>
    <ligand>
        <name>ATP</name>
        <dbReference type="ChEBI" id="CHEBI:30616"/>
    </ligand>
</feature>
<evidence type="ECO:0000313" key="11">
    <source>
        <dbReference type="EMBL" id="GAA3945166.1"/>
    </source>
</evidence>
<dbReference type="Gene3D" id="3.40.50.720">
    <property type="entry name" value="NAD(P)-binding Rossmann-like Domain"/>
    <property type="match status" value="1"/>
</dbReference>
<proteinExistence type="inferred from homology"/>
<dbReference type="RefSeq" id="WP_344802087.1">
    <property type="nucleotide sequence ID" value="NZ_BAABBO010000001.1"/>
</dbReference>
<dbReference type="HAMAP" id="MF_00639">
    <property type="entry name" value="MurD"/>
    <property type="match status" value="1"/>
</dbReference>
<comment type="subcellular location">
    <subcellularLocation>
        <location evidence="1 7 8">Cytoplasm</location>
    </subcellularLocation>
</comment>
<evidence type="ECO:0000259" key="10">
    <source>
        <dbReference type="Pfam" id="PF08245"/>
    </source>
</evidence>
<evidence type="ECO:0000256" key="7">
    <source>
        <dbReference type="HAMAP-Rule" id="MF_00639"/>
    </source>
</evidence>
<evidence type="ECO:0000259" key="9">
    <source>
        <dbReference type="Pfam" id="PF02875"/>
    </source>
</evidence>
<dbReference type="Proteomes" id="UP001501337">
    <property type="component" value="Unassembled WGS sequence"/>
</dbReference>
<dbReference type="Pfam" id="PF21799">
    <property type="entry name" value="MurD-like_N"/>
    <property type="match status" value="1"/>
</dbReference>
<dbReference type="SUPFAM" id="SSF53623">
    <property type="entry name" value="MurD-like peptide ligases, catalytic domain"/>
    <property type="match status" value="1"/>
</dbReference>
<comment type="pathway">
    <text evidence="2 7 8">Cell wall biogenesis; peptidoglycan biosynthesis.</text>
</comment>
<evidence type="ECO:0000256" key="5">
    <source>
        <dbReference type="ARBA" id="ARBA00022741"/>
    </source>
</evidence>
<dbReference type="SUPFAM" id="SSF53244">
    <property type="entry name" value="MurD-like peptide ligases, peptide-binding domain"/>
    <property type="match status" value="1"/>
</dbReference>
<keyword evidence="7 8" id="KW-0961">Cell wall biogenesis/degradation</keyword>
<name>A0ABP7NFC4_9GAMM</name>
<comment type="similarity">
    <text evidence="7">Belongs to the MurCDEF family.</text>
</comment>
<evidence type="ECO:0000256" key="8">
    <source>
        <dbReference type="RuleBase" id="RU003664"/>
    </source>
</evidence>
<keyword evidence="7 8" id="KW-0131">Cell cycle</keyword>
<dbReference type="SUPFAM" id="SSF51984">
    <property type="entry name" value="MurCD N-terminal domain"/>
    <property type="match status" value="1"/>
</dbReference>
<evidence type="ECO:0000256" key="1">
    <source>
        <dbReference type="ARBA" id="ARBA00004496"/>
    </source>
</evidence>
<keyword evidence="4 7" id="KW-0436">Ligase</keyword>
<dbReference type="InterPro" id="IPR004101">
    <property type="entry name" value="Mur_ligase_C"/>
</dbReference>
<evidence type="ECO:0000256" key="3">
    <source>
        <dbReference type="ARBA" id="ARBA00022490"/>
    </source>
</evidence>
<comment type="function">
    <text evidence="7 8">Cell wall formation. Catalyzes the addition of glutamate to the nucleotide precursor UDP-N-acetylmuramoyl-L-alanine (UMA).</text>
</comment>
<dbReference type="NCBIfam" id="TIGR01087">
    <property type="entry name" value="murD"/>
    <property type="match status" value="1"/>
</dbReference>
<dbReference type="PANTHER" id="PTHR43692">
    <property type="entry name" value="UDP-N-ACETYLMURAMOYLALANINE--D-GLUTAMATE LIGASE"/>
    <property type="match status" value="1"/>
</dbReference>
<dbReference type="EC" id="6.3.2.9" evidence="7 8"/>
<reference evidence="12" key="1">
    <citation type="journal article" date="2019" name="Int. J. Syst. Evol. Microbiol.">
        <title>The Global Catalogue of Microorganisms (GCM) 10K type strain sequencing project: providing services to taxonomists for standard genome sequencing and annotation.</title>
        <authorList>
            <consortium name="The Broad Institute Genomics Platform"/>
            <consortium name="The Broad Institute Genome Sequencing Center for Infectious Disease"/>
            <person name="Wu L."/>
            <person name="Ma J."/>
        </authorList>
    </citation>
    <scope>NUCLEOTIDE SEQUENCE [LARGE SCALE GENOMIC DNA]</scope>
    <source>
        <strain evidence="12">JCM 17555</strain>
    </source>
</reference>
<keyword evidence="7 8" id="KW-0132">Cell division</keyword>